<dbReference type="Proteomes" id="UP000179115">
    <property type="component" value="Unassembled WGS sequence"/>
</dbReference>
<feature type="transmembrane region" description="Helical" evidence="1">
    <location>
        <begin position="61"/>
        <end position="86"/>
    </location>
</feature>
<organism evidence="3 4">
    <name type="scientific">Candidatus Kaiserbacteria bacterium RIFCSPLOWO2_01_FULL_51_21</name>
    <dbReference type="NCBI Taxonomy" id="1798508"/>
    <lineage>
        <taxon>Bacteria</taxon>
        <taxon>Candidatus Kaiseribacteriota</taxon>
    </lineage>
</organism>
<sequence length="143" mass="15701">MQWLFFYGIAALAVVNYAILGIIAKKVEAEIPPFAFIAITMAILTVLAFFASFLFEKSFNIGNIVTSQVVLLLLFAFVNLASFFFFLKAITGIPVPHYQLMAVLVGPIASAVLAYMFLGQEVGARFFVALPIIFAGLYMALMK</sequence>
<feature type="transmembrane region" description="Helical" evidence="1">
    <location>
        <begin position="98"/>
        <end position="118"/>
    </location>
</feature>
<dbReference type="SUPFAM" id="SSF103481">
    <property type="entry name" value="Multidrug resistance efflux transporter EmrE"/>
    <property type="match status" value="1"/>
</dbReference>
<gene>
    <name evidence="3" type="ORF">A3A35_02960</name>
</gene>
<name>A0A1F6EE26_9BACT</name>
<dbReference type="AlphaFoldDB" id="A0A1F6EE26"/>
<feature type="transmembrane region" description="Helical" evidence="1">
    <location>
        <begin position="124"/>
        <end position="141"/>
    </location>
</feature>
<protein>
    <recommendedName>
        <fullName evidence="2">EamA domain-containing protein</fullName>
    </recommendedName>
</protein>
<comment type="caution">
    <text evidence="3">The sequence shown here is derived from an EMBL/GenBank/DDBJ whole genome shotgun (WGS) entry which is preliminary data.</text>
</comment>
<feature type="transmembrane region" description="Helical" evidence="1">
    <location>
        <begin position="36"/>
        <end position="55"/>
    </location>
</feature>
<reference evidence="3 4" key="1">
    <citation type="journal article" date="2016" name="Nat. Commun.">
        <title>Thousands of microbial genomes shed light on interconnected biogeochemical processes in an aquifer system.</title>
        <authorList>
            <person name="Anantharaman K."/>
            <person name="Brown C.T."/>
            <person name="Hug L.A."/>
            <person name="Sharon I."/>
            <person name="Castelle C.J."/>
            <person name="Probst A.J."/>
            <person name="Thomas B.C."/>
            <person name="Singh A."/>
            <person name="Wilkins M.J."/>
            <person name="Karaoz U."/>
            <person name="Brodie E.L."/>
            <person name="Williams K.H."/>
            <person name="Hubbard S.S."/>
            <person name="Banfield J.F."/>
        </authorList>
    </citation>
    <scope>NUCLEOTIDE SEQUENCE [LARGE SCALE GENOMIC DNA]</scope>
</reference>
<evidence type="ECO:0000259" key="2">
    <source>
        <dbReference type="Pfam" id="PF00892"/>
    </source>
</evidence>
<keyword evidence="1" id="KW-1133">Transmembrane helix</keyword>
<keyword evidence="1" id="KW-0472">Membrane</keyword>
<dbReference type="InterPro" id="IPR000620">
    <property type="entry name" value="EamA_dom"/>
</dbReference>
<proteinExistence type="predicted"/>
<feature type="domain" description="EamA" evidence="2">
    <location>
        <begin position="9"/>
        <end position="141"/>
    </location>
</feature>
<keyword evidence="1" id="KW-0812">Transmembrane</keyword>
<evidence type="ECO:0000313" key="3">
    <source>
        <dbReference type="EMBL" id="OGG71904.1"/>
    </source>
</evidence>
<dbReference type="EMBL" id="MFLV01000006">
    <property type="protein sequence ID" value="OGG71904.1"/>
    <property type="molecule type" value="Genomic_DNA"/>
</dbReference>
<accession>A0A1F6EE26</accession>
<feature type="transmembrane region" description="Helical" evidence="1">
    <location>
        <begin position="6"/>
        <end position="24"/>
    </location>
</feature>
<dbReference type="Pfam" id="PF00892">
    <property type="entry name" value="EamA"/>
    <property type="match status" value="1"/>
</dbReference>
<evidence type="ECO:0000256" key="1">
    <source>
        <dbReference type="SAM" id="Phobius"/>
    </source>
</evidence>
<dbReference type="InterPro" id="IPR037185">
    <property type="entry name" value="EmrE-like"/>
</dbReference>
<evidence type="ECO:0000313" key="4">
    <source>
        <dbReference type="Proteomes" id="UP000179115"/>
    </source>
</evidence>
<dbReference type="GO" id="GO:0016020">
    <property type="term" value="C:membrane"/>
    <property type="evidence" value="ECO:0007669"/>
    <property type="project" value="InterPro"/>
</dbReference>